<evidence type="ECO:0000256" key="5">
    <source>
        <dbReference type="ARBA" id="ARBA00022692"/>
    </source>
</evidence>
<feature type="region of interest" description="Disordered" evidence="10">
    <location>
        <begin position="303"/>
        <end position="328"/>
    </location>
</feature>
<comment type="subcellular location">
    <subcellularLocation>
        <location evidence="1 9">Bacterial flagellum basal body</location>
    </subcellularLocation>
    <subcellularLocation>
        <location evidence="2">Cell membrane</location>
        <topology evidence="2">Multi-pass membrane protein</topology>
    </subcellularLocation>
</comment>
<keyword evidence="14" id="KW-0966">Cell projection</keyword>
<dbReference type="PIRSF" id="PIRSF004862">
    <property type="entry name" value="FliF"/>
    <property type="match status" value="1"/>
</dbReference>
<evidence type="ECO:0000259" key="13">
    <source>
        <dbReference type="Pfam" id="PF08345"/>
    </source>
</evidence>
<evidence type="ECO:0000256" key="10">
    <source>
        <dbReference type="SAM" id="MobiDB-lite"/>
    </source>
</evidence>
<gene>
    <name evidence="14" type="primary">fliF</name>
    <name evidence="14" type="ORF">ENN04_03045</name>
</gene>
<protein>
    <recommendedName>
        <fullName evidence="9">Flagellar M-ring protein</fullName>
    </recommendedName>
</protein>
<feature type="domain" description="Flagellar M-ring C-terminal" evidence="13">
    <location>
        <begin position="250"/>
        <end position="398"/>
    </location>
</feature>
<evidence type="ECO:0000256" key="6">
    <source>
        <dbReference type="ARBA" id="ARBA00022989"/>
    </source>
</evidence>
<dbReference type="Pfam" id="PF01514">
    <property type="entry name" value="YscJ_FliF"/>
    <property type="match status" value="1"/>
</dbReference>
<evidence type="ECO:0000259" key="12">
    <source>
        <dbReference type="Pfam" id="PF01514"/>
    </source>
</evidence>
<keyword evidence="5 11" id="KW-0812">Transmembrane</keyword>
<dbReference type="InterPro" id="IPR000067">
    <property type="entry name" value="FlgMring_FliF"/>
</dbReference>
<evidence type="ECO:0000313" key="14">
    <source>
        <dbReference type="EMBL" id="HHO73594.1"/>
    </source>
</evidence>
<evidence type="ECO:0000256" key="11">
    <source>
        <dbReference type="SAM" id="Phobius"/>
    </source>
</evidence>
<keyword evidence="14" id="KW-0969">Cilium</keyword>
<feature type="transmembrane region" description="Helical" evidence="11">
    <location>
        <begin position="23"/>
        <end position="43"/>
    </location>
</feature>
<evidence type="ECO:0000256" key="8">
    <source>
        <dbReference type="ARBA" id="ARBA00023143"/>
    </source>
</evidence>
<comment type="function">
    <text evidence="9">The M ring may be actively involved in energy transduction.</text>
</comment>
<dbReference type="EMBL" id="DSAC01000037">
    <property type="protein sequence ID" value="HHO73594.1"/>
    <property type="molecule type" value="Genomic_DNA"/>
</dbReference>
<dbReference type="GO" id="GO:0003774">
    <property type="term" value="F:cytoskeletal motor activity"/>
    <property type="evidence" value="ECO:0007669"/>
    <property type="project" value="InterPro"/>
</dbReference>
<dbReference type="InterPro" id="IPR043427">
    <property type="entry name" value="YscJ/FliF"/>
</dbReference>
<organism evidence="14">
    <name type="scientific">Thermocrinis ruber</name>
    <dbReference type="NCBI Taxonomy" id="75906"/>
    <lineage>
        <taxon>Bacteria</taxon>
        <taxon>Pseudomonadati</taxon>
        <taxon>Aquificota</taxon>
        <taxon>Aquificia</taxon>
        <taxon>Aquificales</taxon>
        <taxon>Aquificaceae</taxon>
        <taxon>Thermocrinis</taxon>
    </lineage>
</organism>
<keyword evidence="6 11" id="KW-1133">Transmembrane helix</keyword>
<dbReference type="PANTHER" id="PTHR30046:SF0">
    <property type="entry name" value="FLAGELLAR M-RING PROTEIN"/>
    <property type="match status" value="1"/>
</dbReference>
<comment type="similarity">
    <text evidence="3 9">Belongs to the FliF family.</text>
</comment>
<reference evidence="14" key="1">
    <citation type="journal article" date="2020" name="mSystems">
        <title>Genome- and Community-Level Interaction Insights into Carbon Utilization and Element Cycling Functions of Hydrothermarchaeota in Hydrothermal Sediment.</title>
        <authorList>
            <person name="Zhou Z."/>
            <person name="Liu Y."/>
            <person name="Xu W."/>
            <person name="Pan J."/>
            <person name="Luo Z.H."/>
            <person name="Li M."/>
        </authorList>
    </citation>
    <scope>NUCLEOTIDE SEQUENCE [LARGE SCALE GENOMIC DNA]</scope>
    <source>
        <strain evidence="14">SpSt-114</strain>
    </source>
</reference>
<dbReference type="InterPro" id="IPR006182">
    <property type="entry name" value="FliF_N_dom"/>
</dbReference>
<evidence type="ECO:0000256" key="4">
    <source>
        <dbReference type="ARBA" id="ARBA00022475"/>
    </source>
</evidence>
<evidence type="ECO:0000256" key="3">
    <source>
        <dbReference type="ARBA" id="ARBA00007971"/>
    </source>
</evidence>
<keyword evidence="14" id="KW-0282">Flagellum</keyword>
<keyword evidence="7 11" id="KW-0472">Membrane</keyword>
<dbReference type="PRINTS" id="PR01009">
    <property type="entry name" value="FLGMRINGFLIF"/>
</dbReference>
<feature type="transmembrane region" description="Helical" evidence="11">
    <location>
        <begin position="413"/>
        <end position="434"/>
    </location>
</feature>
<sequence>MAWQDTLNQLKEKFLSLSTSQKALVIGVPLAVLTLLSLLLFYAGRPNYVVLYGGLSSEDLNAVLSELDKEGIKYKLSPDGSTIFVPEDKARDLRLKLAAKGIPSKGIVGYEVFDKERFGVSDFQNQVNFKRAVEGELAKTIMRIEGVDYAKVNIGMPEKSIFLREEDEPTASVLIRLKPGYDLSPEQVKAIRNLVALSVPRLSPKNVVVVDDKGRDLTALIEEDEILKDKELKLKTEFEKNLERKIQKTLEEALGVGTVKVKVSADIDFTKREQKEEIYNPDMTAIVSQQKKKERTFGAAVGGVPGTGANVPPGTGAVQGAGGPLTSEKSETITNYEVSKKEVYTQDPLIKVRRLNVGVMIDSNLKGVDLEKVKQMVQASAGIDPNRGDVLSVVSVPFRKPEVEKPPISYAEYIKWVALLVFSLVSFIALFIALKRLKKKPVPSPYMPPAPTSVPSGLEELAGVEEIRIKAKEVASIEAISKLAKEEPQKVAKIIKAWLKSKG</sequence>
<evidence type="ECO:0000256" key="7">
    <source>
        <dbReference type="ARBA" id="ARBA00023136"/>
    </source>
</evidence>
<dbReference type="AlphaFoldDB" id="A0A7C5X3X5"/>
<feature type="compositionally biased region" description="Low complexity" evidence="10">
    <location>
        <begin position="307"/>
        <end position="316"/>
    </location>
</feature>
<dbReference type="GO" id="GO:0009431">
    <property type="term" value="C:bacterial-type flagellum basal body, MS ring"/>
    <property type="evidence" value="ECO:0007669"/>
    <property type="project" value="InterPro"/>
</dbReference>
<dbReference type="GO" id="GO:0071973">
    <property type="term" value="P:bacterial-type flagellum-dependent cell motility"/>
    <property type="evidence" value="ECO:0007669"/>
    <property type="project" value="InterPro"/>
</dbReference>
<keyword evidence="8 9" id="KW-0975">Bacterial flagellum</keyword>
<dbReference type="InterPro" id="IPR045851">
    <property type="entry name" value="AMP-bd_C_sf"/>
</dbReference>
<evidence type="ECO:0000256" key="1">
    <source>
        <dbReference type="ARBA" id="ARBA00004117"/>
    </source>
</evidence>
<accession>A0A7C5X3X5</accession>
<proteinExistence type="inferred from homology"/>
<keyword evidence="4" id="KW-1003">Cell membrane</keyword>
<comment type="caution">
    <text evidence="14">The sequence shown here is derived from an EMBL/GenBank/DDBJ whole genome shotgun (WGS) entry which is preliminary data.</text>
</comment>
<evidence type="ECO:0000256" key="2">
    <source>
        <dbReference type="ARBA" id="ARBA00004651"/>
    </source>
</evidence>
<feature type="domain" description="Flagellar M-ring N-terminal" evidence="12">
    <location>
        <begin position="44"/>
        <end position="218"/>
    </location>
</feature>
<dbReference type="Gene3D" id="3.30.300.30">
    <property type="match status" value="1"/>
</dbReference>
<dbReference type="PANTHER" id="PTHR30046">
    <property type="entry name" value="FLAGELLAR M-RING PROTEIN"/>
    <property type="match status" value="1"/>
</dbReference>
<dbReference type="InterPro" id="IPR013556">
    <property type="entry name" value="Flag_M-ring_C"/>
</dbReference>
<dbReference type="NCBIfam" id="TIGR00206">
    <property type="entry name" value="fliF"/>
    <property type="match status" value="1"/>
</dbReference>
<name>A0A7C5X3X5_9AQUI</name>
<dbReference type="GO" id="GO:0005886">
    <property type="term" value="C:plasma membrane"/>
    <property type="evidence" value="ECO:0007669"/>
    <property type="project" value="UniProtKB-SubCell"/>
</dbReference>
<evidence type="ECO:0000256" key="9">
    <source>
        <dbReference type="PIRNR" id="PIRNR004862"/>
    </source>
</evidence>
<dbReference type="Pfam" id="PF08345">
    <property type="entry name" value="YscJ_FliF_C"/>
    <property type="match status" value="1"/>
</dbReference>